<feature type="domain" description="RING-type" evidence="10">
    <location>
        <begin position="308"/>
        <end position="509"/>
    </location>
</feature>
<dbReference type="GO" id="GO:0000151">
    <property type="term" value="C:ubiquitin ligase complex"/>
    <property type="evidence" value="ECO:0007669"/>
    <property type="project" value="TreeGrafter"/>
</dbReference>
<keyword evidence="11" id="KW-0067">ATP-binding</keyword>
<gene>
    <name evidence="11" type="ORF">CTRI78_v006839</name>
</gene>
<dbReference type="GO" id="GO:0043130">
    <property type="term" value="F:ubiquitin binding"/>
    <property type="evidence" value="ECO:0007669"/>
    <property type="project" value="TreeGrafter"/>
</dbReference>
<reference evidence="11 12" key="1">
    <citation type="submission" date="2018-12" db="EMBL/GenBank/DDBJ databases">
        <title>Genome sequence and assembly of Colletotrichum trifolii.</title>
        <authorList>
            <person name="Gan P."/>
            <person name="Shirasu K."/>
        </authorList>
    </citation>
    <scope>NUCLEOTIDE SEQUENCE [LARGE SCALE GENOMIC DNA]</scope>
    <source>
        <strain evidence="11 12">543-2</strain>
    </source>
</reference>
<dbReference type="STRING" id="5466.A0A4R8RB82"/>
<keyword evidence="11" id="KW-0547">Nucleotide-binding</keyword>
<keyword evidence="12" id="KW-1185">Reference proteome</keyword>
<evidence type="ECO:0000259" key="9">
    <source>
        <dbReference type="PROSITE" id="PS50089"/>
    </source>
</evidence>
<dbReference type="Pfam" id="PF26200">
    <property type="entry name" value="Rcat_RNF216"/>
    <property type="match status" value="1"/>
</dbReference>
<keyword evidence="5 8" id="KW-0863">Zinc-finger</keyword>
<dbReference type="CDD" id="cd22585">
    <property type="entry name" value="Rcat_RBR_DEAH12-like"/>
    <property type="match status" value="1"/>
</dbReference>
<dbReference type="PANTHER" id="PTHR22770">
    <property type="entry name" value="UBIQUITIN CONJUGATING ENZYME 7 INTERACTING PROTEIN-RELATED"/>
    <property type="match status" value="1"/>
</dbReference>
<keyword evidence="6" id="KW-0833">Ubl conjugation pathway</keyword>
<evidence type="ECO:0000256" key="7">
    <source>
        <dbReference type="ARBA" id="ARBA00022833"/>
    </source>
</evidence>
<dbReference type="InterPro" id="IPR018957">
    <property type="entry name" value="Znf_C3HC4_RING-type"/>
</dbReference>
<keyword evidence="7" id="KW-0862">Zinc</keyword>
<name>A0A4R8RB82_COLTR</name>
<dbReference type="GO" id="GO:0097039">
    <property type="term" value="P:protein linear polyubiquitination"/>
    <property type="evidence" value="ECO:0007669"/>
    <property type="project" value="TreeGrafter"/>
</dbReference>
<keyword evidence="11" id="KW-0378">Hydrolase</keyword>
<dbReference type="PANTHER" id="PTHR22770:SF13">
    <property type="entry name" value="RING-TYPE DOMAIN-CONTAINING PROTEIN"/>
    <property type="match status" value="1"/>
</dbReference>
<sequence length="628" mass="70388">MSQLLCHYKGGMTVVHDGVRINDIAVATECSAVELDGLPDGTTEQSVRQFLANFAPGFAHAASVTTAKAHSGLISATILVRDQRFSGRLLTTLAAVGRARLPWPGVSWEDSRRHFPFFACAAYQVRSSSCTVEFRRSRSFFESGLVKVEDDLKELGALLSKYGPLAQGPAYVRPYATSDDVVVRAAYTHETDALRALLYMESPHMTANLVHQSTVEMTKETLVSLYGPLSNVEKTLADGLTMQTLPTKSPHWCMGTTFSSTNLHQVVEAREKFRRIIHEHSPVVPQYRYKLVDDPDQFERALSQYKSKEATCPVCTCPAEEPVWTQCGHAFCGDCFTRFWQSEQTWVQGQGGLACCGTTEDGAICNEYISLRALRRQVSDQMPQIIAMALRYYVRRKARQLKECPTPGCGLLFRRKVNGTQRCPGCLKVACLGCDADHSVWEPCDQGVDEELSRAMGELDVRACPNCQTGIERREGCNHMACTNCYAHICWQCMDVSDTSNECYHHMIQTHGTIGEGYGLFHPDGAPMMNEEEIAAQHQAMQRIAREERERREQAAVEDEQVAGVEENVVEHPEMEDGKQDDPVYHDFEVIERADAERDDLDDLDDRLVDLYGIMFPEEDNRRPGDLV</sequence>
<dbReference type="Gene3D" id="1.20.120.1750">
    <property type="match status" value="1"/>
</dbReference>
<comment type="caution">
    <text evidence="11">The sequence shown here is derived from an EMBL/GenBank/DDBJ whole genome shotgun (WGS) entry which is preliminary data.</text>
</comment>
<protein>
    <submittedName>
        <fullName evidence="11">ATP-dependent RNA helicase DEAH11</fullName>
    </submittedName>
</protein>
<dbReference type="SUPFAM" id="SSF57850">
    <property type="entry name" value="RING/U-box"/>
    <property type="match status" value="2"/>
</dbReference>
<dbReference type="Gene3D" id="3.30.40.10">
    <property type="entry name" value="Zinc/RING finger domain, C3HC4 (zinc finger)"/>
    <property type="match status" value="1"/>
</dbReference>
<dbReference type="GO" id="GO:0004842">
    <property type="term" value="F:ubiquitin-protein transferase activity"/>
    <property type="evidence" value="ECO:0007669"/>
    <property type="project" value="TreeGrafter"/>
</dbReference>
<keyword evidence="11" id="KW-0347">Helicase</keyword>
<dbReference type="InterPro" id="IPR051628">
    <property type="entry name" value="LUBAC_E3_Ligases"/>
</dbReference>
<proteinExistence type="predicted"/>
<dbReference type="GO" id="GO:0004386">
    <property type="term" value="F:helicase activity"/>
    <property type="evidence" value="ECO:0007669"/>
    <property type="project" value="UniProtKB-KW"/>
</dbReference>
<dbReference type="InterPro" id="IPR013083">
    <property type="entry name" value="Znf_RING/FYVE/PHD"/>
</dbReference>
<dbReference type="InterPro" id="IPR044066">
    <property type="entry name" value="TRIAD_supradom"/>
</dbReference>
<evidence type="ECO:0000259" key="10">
    <source>
        <dbReference type="PROSITE" id="PS51873"/>
    </source>
</evidence>
<keyword evidence="2" id="KW-0808">Transferase</keyword>
<keyword evidence="3" id="KW-0479">Metal-binding</keyword>
<dbReference type="Pfam" id="PF00097">
    <property type="entry name" value="zf-C3HC4"/>
    <property type="match status" value="1"/>
</dbReference>
<feature type="domain" description="RING-type" evidence="9">
    <location>
        <begin position="312"/>
        <end position="355"/>
    </location>
</feature>
<evidence type="ECO:0000256" key="8">
    <source>
        <dbReference type="PROSITE-ProRule" id="PRU00175"/>
    </source>
</evidence>
<evidence type="ECO:0000256" key="5">
    <source>
        <dbReference type="ARBA" id="ARBA00022771"/>
    </source>
</evidence>
<dbReference type="EMBL" id="RYZW01000067">
    <property type="protein sequence ID" value="TDZ53655.1"/>
    <property type="molecule type" value="Genomic_DNA"/>
</dbReference>
<dbReference type="AlphaFoldDB" id="A0A4R8RB82"/>
<dbReference type="GO" id="GO:0008270">
    <property type="term" value="F:zinc ion binding"/>
    <property type="evidence" value="ECO:0007669"/>
    <property type="project" value="UniProtKB-KW"/>
</dbReference>
<evidence type="ECO:0000313" key="12">
    <source>
        <dbReference type="Proteomes" id="UP000295703"/>
    </source>
</evidence>
<dbReference type="PROSITE" id="PS51873">
    <property type="entry name" value="TRIAD"/>
    <property type="match status" value="1"/>
</dbReference>
<evidence type="ECO:0000256" key="4">
    <source>
        <dbReference type="ARBA" id="ARBA00022737"/>
    </source>
</evidence>
<accession>A0A4R8RB82</accession>
<organism evidence="11 12">
    <name type="scientific">Colletotrichum trifolii</name>
    <dbReference type="NCBI Taxonomy" id="5466"/>
    <lineage>
        <taxon>Eukaryota</taxon>
        <taxon>Fungi</taxon>
        <taxon>Dikarya</taxon>
        <taxon>Ascomycota</taxon>
        <taxon>Pezizomycotina</taxon>
        <taxon>Sordariomycetes</taxon>
        <taxon>Hypocreomycetidae</taxon>
        <taxon>Glomerellales</taxon>
        <taxon>Glomerellaceae</taxon>
        <taxon>Colletotrichum</taxon>
        <taxon>Colletotrichum orbiculare species complex</taxon>
    </lineage>
</organism>
<dbReference type="SMART" id="SM00184">
    <property type="entry name" value="RING"/>
    <property type="match status" value="2"/>
</dbReference>
<dbReference type="InterPro" id="IPR001841">
    <property type="entry name" value="Znf_RING"/>
</dbReference>
<keyword evidence="4" id="KW-0677">Repeat</keyword>
<dbReference type="PROSITE" id="PS50089">
    <property type="entry name" value="ZF_RING_2"/>
    <property type="match status" value="1"/>
</dbReference>
<evidence type="ECO:0000256" key="3">
    <source>
        <dbReference type="ARBA" id="ARBA00022723"/>
    </source>
</evidence>
<dbReference type="GO" id="GO:0043161">
    <property type="term" value="P:proteasome-mediated ubiquitin-dependent protein catabolic process"/>
    <property type="evidence" value="ECO:0007669"/>
    <property type="project" value="TreeGrafter"/>
</dbReference>
<evidence type="ECO:0000256" key="1">
    <source>
        <dbReference type="ARBA" id="ARBA00004906"/>
    </source>
</evidence>
<comment type="pathway">
    <text evidence="1">Protein modification; protein ubiquitination.</text>
</comment>
<evidence type="ECO:0000313" key="11">
    <source>
        <dbReference type="EMBL" id="TDZ53655.1"/>
    </source>
</evidence>
<evidence type="ECO:0000256" key="6">
    <source>
        <dbReference type="ARBA" id="ARBA00022786"/>
    </source>
</evidence>
<dbReference type="Proteomes" id="UP000295703">
    <property type="component" value="Unassembled WGS sequence"/>
</dbReference>
<evidence type="ECO:0000256" key="2">
    <source>
        <dbReference type="ARBA" id="ARBA00022679"/>
    </source>
</evidence>